<reference evidence="1 2" key="1">
    <citation type="submission" date="2018-09" db="EMBL/GenBank/DDBJ databases">
        <title>Whole genome based analysis of evolution and adaptive divergence in Indian and Brazilian strains of Azospirillum brasilense.</title>
        <authorList>
            <person name="Singh C."/>
            <person name="Tripathi A.K."/>
        </authorList>
    </citation>
    <scope>NUCLEOTIDE SEQUENCE [LARGE SCALE GENOMIC DNA]</scope>
    <source>
        <strain evidence="1 2">MTCC4035</strain>
        <plasmid evidence="1 2">p7</plasmid>
    </source>
</reference>
<geneLocation type="plasmid" evidence="1 2">
    <name>p7</name>
</geneLocation>
<keyword evidence="1" id="KW-0614">Plasmid</keyword>
<dbReference type="RefSeq" id="WP_137119152.1">
    <property type="nucleotide sequence ID" value="NZ_CP032328.1"/>
</dbReference>
<proteinExistence type="predicted"/>
<evidence type="ECO:0000313" key="1">
    <source>
        <dbReference type="EMBL" id="QCO00460.1"/>
    </source>
</evidence>
<organism evidence="1 2">
    <name type="scientific">Azospirillum argentinense</name>
    <dbReference type="NCBI Taxonomy" id="2970906"/>
    <lineage>
        <taxon>Bacteria</taxon>
        <taxon>Pseudomonadati</taxon>
        <taxon>Pseudomonadota</taxon>
        <taxon>Alphaproteobacteria</taxon>
        <taxon>Rhodospirillales</taxon>
        <taxon>Azospirillaceae</taxon>
        <taxon>Azospirillum</taxon>
    </lineage>
</organism>
<dbReference type="AlphaFoldDB" id="A0A4D8Q0N9"/>
<dbReference type="Proteomes" id="UP000298595">
    <property type="component" value="Plasmid p7"/>
</dbReference>
<name>A0A4D8Q0N9_9PROT</name>
<sequence>MAKEKVAGKDFEVVRKPRVRKPKEAPPSLAQSAYLTTVMNTVTAPVEPPPPPMVEALDGDVFPPLPEGRIPQTVDEFINRISELWEDAQQRFLRIGELLSIAETRLSEEDRTTLYDGLNRRFGKSARSQLMSAYRAIRDNVVPVEVAAAGYGTVYMLARLSDEERRQAAERGLLRPDVRQSEVRQFWKALRGPAPSNATRRAELEARRAKLLLEIQKIDDELAGLIN</sequence>
<evidence type="ECO:0000313" key="2">
    <source>
        <dbReference type="Proteomes" id="UP000298595"/>
    </source>
</evidence>
<dbReference type="KEGG" id="aare:D3093_35010"/>
<accession>A0A4D8Q0N9</accession>
<dbReference type="EMBL" id="CP032328">
    <property type="protein sequence ID" value="QCO00460.1"/>
    <property type="molecule type" value="Genomic_DNA"/>
</dbReference>
<protein>
    <submittedName>
        <fullName evidence="1">Uncharacterized protein</fullName>
    </submittedName>
</protein>
<gene>
    <name evidence="1" type="ORF">D3093_35010</name>
</gene>